<evidence type="ECO:0000256" key="1">
    <source>
        <dbReference type="ARBA" id="ARBA00000085"/>
    </source>
</evidence>
<dbReference type="SMART" id="SM00091">
    <property type="entry name" value="PAS"/>
    <property type="match status" value="4"/>
</dbReference>
<dbReference type="InterPro" id="IPR029016">
    <property type="entry name" value="GAF-like_dom_sf"/>
</dbReference>
<dbReference type="Gene3D" id="3.30.450.20">
    <property type="entry name" value="PAS domain"/>
    <property type="match status" value="5"/>
</dbReference>
<feature type="domain" description="PAS" evidence="7">
    <location>
        <begin position="3"/>
        <end position="47"/>
    </location>
</feature>
<feature type="domain" description="Histidine kinase" evidence="6">
    <location>
        <begin position="862"/>
        <end position="1078"/>
    </location>
</feature>
<dbReference type="PROSITE" id="PS50113">
    <property type="entry name" value="PAC"/>
    <property type="match status" value="2"/>
</dbReference>
<feature type="domain" description="PAC" evidence="8">
    <location>
        <begin position="450"/>
        <end position="502"/>
    </location>
</feature>
<dbReference type="InterPro" id="IPR036890">
    <property type="entry name" value="HATPase_C_sf"/>
</dbReference>
<feature type="domain" description="PAC" evidence="8">
    <location>
        <begin position="206"/>
        <end position="258"/>
    </location>
</feature>
<keyword evidence="3" id="KW-0597">Phosphoprotein</keyword>
<dbReference type="CDD" id="cd00075">
    <property type="entry name" value="HATPase"/>
    <property type="match status" value="1"/>
</dbReference>
<dbReference type="PRINTS" id="PR00344">
    <property type="entry name" value="BCTRLSENSOR"/>
</dbReference>
<accession>A0A1G7EWB1</accession>
<evidence type="ECO:0000256" key="4">
    <source>
        <dbReference type="ARBA" id="ARBA00022679"/>
    </source>
</evidence>
<dbReference type="GO" id="GO:0000155">
    <property type="term" value="F:phosphorelay sensor kinase activity"/>
    <property type="evidence" value="ECO:0007669"/>
    <property type="project" value="InterPro"/>
</dbReference>
<evidence type="ECO:0000259" key="6">
    <source>
        <dbReference type="PROSITE" id="PS50109"/>
    </source>
</evidence>
<evidence type="ECO:0000313" key="10">
    <source>
        <dbReference type="Proteomes" id="UP000199321"/>
    </source>
</evidence>
<dbReference type="Pfam" id="PF00512">
    <property type="entry name" value="HisKA"/>
    <property type="match status" value="1"/>
</dbReference>
<dbReference type="Gene3D" id="1.10.287.130">
    <property type="match status" value="1"/>
</dbReference>
<dbReference type="InterPro" id="IPR003661">
    <property type="entry name" value="HisK_dim/P_dom"/>
</dbReference>
<evidence type="ECO:0000259" key="8">
    <source>
        <dbReference type="PROSITE" id="PS50113"/>
    </source>
</evidence>
<sequence length="1089" mass="123873">MKDQALFQSVFESSVEGILVADSKGTIIKSNPACDRIFGYSKGEMIGLAVDDLVPHNFRKKHKKHRTNFAKKPTHRAMGAGIVLQGQKKDGSKFPAEISLNPTSIDGVPVIISFIFDITKRIQATQASIANTQRMNEAQRLSHIGSWSWNLTTNERNWSDEFYRICGLIPGDPQLRSETAINFIHPDDRERTKKAVATAIKEKLPYSFEKRILRPDNTIRFVHAKGKFEYDQEDRPVLMIGTIQDITDSKETKEKLVHSETRTKAILKALPDILYVFNEEGFFLDAHSKKSFLQPIPQEELIGKNMYDVLPKKLCDKLAKAFSTTKNTQETQIIEYSHATTNVLKYIEARVLVKENGNFLTIVRDITQAKENKLHIKKSEERFRLSMLATHDGFYDFNLKTNKGWYSQRYIDLFNPTDRKNWWKDNIHPADKETVLKTIEHALRSNKNYWTSEYRLKRDATTYAYVEDRGYIVRDKTGEAVRVLGAIADITKQKKEEILKDDVRDILELIIHNSPIDSIGYKIVETVENHIDACITSMLLLNPNTNNLHKLVAPNLPKAFSKNIETVPVGHTSGSCGTAAFIKKEVIVSAIENDPLWHDYKDIALENGLKSCWSFPIISSSEKVLGTFAIYSDKPRKPTTFERGIITDMVQLASVAIEQNNAKTTLLENKKQLKKYAEGLEAKVDERTHELKVTIQQLVESNISLEDQINITKTAENRALESQLMFSTIAENFPKGFVAIVDSDYKIVFLKGEELEGLGFSNLATEIKSIDDAKAVPARVRNKVKKNIEETLLGQHCSFEIHFKNQSYLVNTTPLINQDKNTVQALLVHNNISDQKEIEREIQNALRKEKELNELKSLFITTASHEFRTPLSVILSSASLIKRQKDLGNEEKIEKYLERIKSNVRNLVVILNDFLSLSKLEEGKVTAKLESFSVIPFLKSIIKDIHPNKKRGQKIILIENTSELKVNLDPKLLRHILINLLSNAIKYSSENKEITFTISRQEEEICLDVVDRGIGIIKEEQKNIFQRFFRAGNAINIQGTGLGLNIVKQYTELMGGTISFESEVNKGSSFNVKLPINANTAKNEKNTDY</sequence>
<keyword evidence="5" id="KW-0418">Kinase</keyword>
<dbReference type="Gene3D" id="3.30.565.10">
    <property type="entry name" value="Histidine kinase-like ATPase, C-terminal domain"/>
    <property type="match status" value="1"/>
</dbReference>
<organism evidence="9 10">
    <name type="scientific">Ulvibacter litoralis</name>
    <dbReference type="NCBI Taxonomy" id="227084"/>
    <lineage>
        <taxon>Bacteria</taxon>
        <taxon>Pseudomonadati</taxon>
        <taxon>Bacteroidota</taxon>
        <taxon>Flavobacteriia</taxon>
        <taxon>Flavobacteriales</taxon>
        <taxon>Flavobacteriaceae</taxon>
        <taxon>Ulvibacter</taxon>
    </lineage>
</organism>
<dbReference type="InterPro" id="IPR004358">
    <property type="entry name" value="Sig_transdc_His_kin-like_C"/>
</dbReference>
<dbReference type="Pfam" id="PF13426">
    <property type="entry name" value="PAS_9"/>
    <property type="match status" value="1"/>
</dbReference>
<dbReference type="InterPro" id="IPR013655">
    <property type="entry name" value="PAS_fold_3"/>
</dbReference>
<evidence type="ECO:0000256" key="3">
    <source>
        <dbReference type="ARBA" id="ARBA00022553"/>
    </source>
</evidence>
<dbReference type="CDD" id="cd00082">
    <property type="entry name" value="HisKA"/>
    <property type="match status" value="1"/>
</dbReference>
<dbReference type="AlphaFoldDB" id="A0A1G7EWB1"/>
<dbReference type="Gene3D" id="3.30.450.40">
    <property type="match status" value="1"/>
</dbReference>
<dbReference type="SUPFAM" id="SSF55874">
    <property type="entry name" value="ATPase domain of HSP90 chaperone/DNA topoisomerase II/histidine kinase"/>
    <property type="match status" value="1"/>
</dbReference>
<evidence type="ECO:0000256" key="5">
    <source>
        <dbReference type="ARBA" id="ARBA00022777"/>
    </source>
</evidence>
<feature type="domain" description="PAS" evidence="7">
    <location>
        <begin position="259"/>
        <end position="310"/>
    </location>
</feature>
<evidence type="ECO:0000256" key="2">
    <source>
        <dbReference type="ARBA" id="ARBA00012438"/>
    </source>
</evidence>
<dbReference type="Gene3D" id="2.10.70.100">
    <property type="match status" value="1"/>
</dbReference>
<dbReference type="SUPFAM" id="SSF47384">
    <property type="entry name" value="Homodimeric domain of signal transducing histidine kinase"/>
    <property type="match status" value="1"/>
</dbReference>
<dbReference type="STRING" id="227084.SAMN05421855_102182"/>
<feature type="domain" description="PAS" evidence="7">
    <location>
        <begin position="158"/>
        <end position="203"/>
    </location>
</feature>
<dbReference type="CDD" id="cd00130">
    <property type="entry name" value="PAS"/>
    <property type="match status" value="3"/>
</dbReference>
<dbReference type="SMART" id="SM00086">
    <property type="entry name" value="PAC"/>
    <property type="match status" value="4"/>
</dbReference>
<dbReference type="FunFam" id="3.30.565.10:FF:000006">
    <property type="entry name" value="Sensor histidine kinase WalK"/>
    <property type="match status" value="1"/>
</dbReference>
<dbReference type="SMART" id="SM00387">
    <property type="entry name" value="HATPase_c"/>
    <property type="match status" value="1"/>
</dbReference>
<dbReference type="InterPro" id="IPR003594">
    <property type="entry name" value="HATPase_dom"/>
</dbReference>
<proteinExistence type="predicted"/>
<dbReference type="InterPro" id="IPR003018">
    <property type="entry name" value="GAF"/>
</dbReference>
<name>A0A1G7EWB1_9FLAO</name>
<dbReference type="Pfam" id="PF08448">
    <property type="entry name" value="PAS_4"/>
    <property type="match status" value="1"/>
</dbReference>
<dbReference type="InterPro" id="IPR000014">
    <property type="entry name" value="PAS"/>
</dbReference>
<keyword evidence="4" id="KW-0808">Transferase</keyword>
<dbReference type="PANTHER" id="PTHR43304">
    <property type="entry name" value="PHYTOCHROME-LIKE PROTEIN CPH1"/>
    <property type="match status" value="1"/>
</dbReference>
<protein>
    <recommendedName>
        <fullName evidence="2">histidine kinase</fullName>
        <ecNumber evidence="2">2.7.13.3</ecNumber>
    </recommendedName>
</protein>
<dbReference type="SUPFAM" id="SSF55781">
    <property type="entry name" value="GAF domain-like"/>
    <property type="match status" value="1"/>
</dbReference>
<dbReference type="InterPro" id="IPR036097">
    <property type="entry name" value="HisK_dim/P_sf"/>
</dbReference>
<dbReference type="PROSITE" id="PS50109">
    <property type="entry name" value="HIS_KIN"/>
    <property type="match status" value="1"/>
</dbReference>
<dbReference type="PANTHER" id="PTHR43304:SF1">
    <property type="entry name" value="PAC DOMAIN-CONTAINING PROTEIN"/>
    <property type="match status" value="1"/>
</dbReference>
<comment type="catalytic activity">
    <reaction evidence="1">
        <text>ATP + protein L-histidine = ADP + protein N-phospho-L-histidine.</text>
        <dbReference type="EC" id="2.7.13.3"/>
    </reaction>
</comment>
<dbReference type="InterPro" id="IPR052162">
    <property type="entry name" value="Sensor_kinase/Photoreceptor"/>
</dbReference>
<dbReference type="Pfam" id="PF02518">
    <property type="entry name" value="HATPase_c"/>
    <property type="match status" value="1"/>
</dbReference>
<dbReference type="PROSITE" id="PS50112">
    <property type="entry name" value="PAS"/>
    <property type="match status" value="3"/>
</dbReference>
<dbReference type="OrthoDB" id="9808408at2"/>
<dbReference type="SMART" id="SM00065">
    <property type="entry name" value="GAF"/>
    <property type="match status" value="1"/>
</dbReference>
<reference evidence="9 10" key="1">
    <citation type="submission" date="2016-10" db="EMBL/GenBank/DDBJ databases">
        <authorList>
            <person name="de Groot N.N."/>
        </authorList>
    </citation>
    <scope>NUCLEOTIDE SEQUENCE [LARGE SCALE GENOMIC DNA]</scope>
    <source>
        <strain evidence="9 10">DSM 16195</strain>
    </source>
</reference>
<dbReference type="SMART" id="SM00388">
    <property type="entry name" value="HisKA"/>
    <property type="match status" value="1"/>
</dbReference>
<dbReference type="EC" id="2.7.13.3" evidence="2"/>
<gene>
    <name evidence="9" type="ORF">SAMN05421855_102182</name>
</gene>
<evidence type="ECO:0000313" key="9">
    <source>
        <dbReference type="EMBL" id="SDE67937.1"/>
    </source>
</evidence>
<dbReference type="InterPro" id="IPR005467">
    <property type="entry name" value="His_kinase_dom"/>
</dbReference>
<dbReference type="EMBL" id="FNBA01000002">
    <property type="protein sequence ID" value="SDE67937.1"/>
    <property type="molecule type" value="Genomic_DNA"/>
</dbReference>
<dbReference type="RefSeq" id="WP_093142358.1">
    <property type="nucleotide sequence ID" value="NZ_BMWO01000002.1"/>
</dbReference>
<dbReference type="Pfam" id="PF08447">
    <property type="entry name" value="PAS_3"/>
    <property type="match status" value="2"/>
</dbReference>
<dbReference type="InterPro" id="IPR001610">
    <property type="entry name" value="PAC"/>
</dbReference>
<keyword evidence="10" id="KW-1185">Reference proteome</keyword>
<dbReference type="Proteomes" id="UP000199321">
    <property type="component" value="Unassembled WGS sequence"/>
</dbReference>
<dbReference type="NCBIfam" id="TIGR00229">
    <property type="entry name" value="sensory_box"/>
    <property type="match status" value="2"/>
</dbReference>
<dbReference type="SUPFAM" id="SSF55785">
    <property type="entry name" value="PYP-like sensor domain (PAS domain)"/>
    <property type="match status" value="4"/>
</dbReference>
<evidence type="ECO:0000259" key="7">
    <source>
        <dbReference type="PROSITE" id="PS50112"/>
    </source>
</evidence>
<dbReference type="InterPro" id="IPR013656">
    <property type="entry name" value="PAS_4"/>
</dbReference>
<dbReference type="InterPro" id="IPR000700">
    <property type="entry name" value="PAS-assoc_C"/>
</dbReference>
<dbReference type="Pfam" id="PF13185">
    <property type="entry name" value="GAF_2"/>
    <property type="match status" value="1"/>
</dbReference>
<dbReference type="InterPro" id="IPR035965">
    <property type="entry name" value="PAS-like_dom_sf"/>
</dbReference>